<dbReference type="AlphaFoldDB" id="A0A430ARS5"/>
<comment type="caution">
    <text evidence="4">The sequence shown here is derived from an EMBL/GenBank/DDBJ whole genome shotgun (WGS) entry which is preliminary data.</text>
</comment>
<keyword evidence="5" id="KW-1185">Reference proteome</keyword>
<dbReference type="EMBL" id="NGKA01000013">
    <property type="protein sequence ID" value="RSU10758.1"/>
    <property type="molecule type" value="Genomic_DNA"/>
</dbReference>
<evidence type="ECO:0000313" key="4">
    <source>
        <dbReference type="EMBL" id="RSU10758.1"/>
    </source>
</evidence>
<protein>
    <recommendedName>
        <fullName evidence="6">ECF transporter S component</fullName>
    </recommendedName>
</protein>
<gene>
    <name evidence="4" type="ORF">CBF29_09245</name>
</gene>
<feature type="transmembrane region" description="Helical" evidence="3">
    <location>
        <begin position="108"/>
        <end position="128"/>
    </location>
</feature>
<reference evidence="4 5" key="1">
    <citation type="submission" date="2017-05" db="EMBL/GenBank/DDBJ databases">
        <title>Vagococcus spp. assemblies.</title>
        <authorList>
            <person name="Gulvik C.A."/>
        </authorList>
    </citation>
    <scope>NUCLEOTIDE SEQUENCE [LARGE SCALE GENOMIC DNA]</scope>
    <source>
        <strain evidence="4 5">CCUG 51432</strain>
    </source>
</reference>
<evidence type="ECO:0000256" key="2">
    <source>
        <dbReference type="ARBA" id="ARBA00022989"/>
    </source>
</evidence>
<dbReference type="InterPro" id="IPR009825">
    <property type="entry name" value="ECF_substrate-spec-like"/>
</dbReference>
<dbReference type="PANTHER" id="PTHR37815">
    <property type="entry name" value="UPF0397 PROTEIN BC_2624-RELATED"/>
    <property type="match status" value="1"/>
</dbReference>
<dbReference type="PANTHER" id="PTHR37815:SF3">
    <property type="entry name" value="UPF0397 PROTEIN SPR0429"/>
    <property type="match status" value="1"/>
</dbReference>
<proteinExistence type="predicted"/>
<evidence type="ECO:0000313" key="5">
    <source>
        <dbReference type="Proteomes" id="UP000287605"/>
    </source>
</evidence>
<sequence length="185" mass="20030">MQTKKIDIRDIVSIGIFAALVTIATTIRVPLPALVGTPFVHFGSSVFILSVLLLGYWQGALAGGIGFALFDILNGFAIEAPYFILECFIVGGAIYSSFKVFKHQQNKFLKLFVPALVGGIAKLIMTFLKNLVMSLYLGSSFGVAVTNSISTLYITLLNAIAAIIIVMIAYYPLKKILAASIFKNK</sequence>
<keyword evidence="2 3" id="KW-1133">Transmembrane helix</keyword>
<dbReference type="Proteomes" id="UP000287605">
    <property type="component" value="Unassembled WGS sequence"/>
</dbReference>
<dbReference type="Pfam" id="PF07155">
    <property type="entry name" value="ECF-ribofla_trS"/>
    <property type="match status" value="1"/>
</dbReference>
<name>A0A430ARS5_9ENTE</name>
<dbReference type="RefSeq" id="WP_126809444.1">
    <property type="nucleotide sequence ID" value="NZ_NGKA01000013.1"/>
</dbReference>
<evidence type="ECO:0000256" key="1">
    <source>
        <dbReference type="ARBA" id="ARBA00022692"/>
    </source>
</evidence>
<dbReference type="GO" id="GO:0016020">
    <property type="term" value="C:membrane"/>
    <property type="evidence" value="ECO:0007669"/>
    <property type="project" value="InterPro"/>
</dbReference>
<keyword evidence="3" id="KW-0472">Membrane</keyword>
<feature type="transmembrane region" description="Helical" evidence="3">
    <location>
        <begin position="82"/>
        <end position="101"/>
    </location>
</feature>
<evidence type="ECO:0008006" key="6">
    <source>
        <dbReference type="Google" id="ProtNLM"/>
    </source>
</evidence>
<dbReference type="Gene3D" id="1.10.1760.20">
    <property type="match status" value="1"/>
</dbReference>
<evidence type="ECO:0000256" key="3">
    <source>
        <dbReference type="SAM" id="Phobius"/>
    </source>
</evidence>
<feature type="transmembrane region" description="Helical" evidence="3">
    <location>
        <begin position="148"/>
        <end position="173"/>
    </location>
</feature>
<organism evidence="4 5">
    <name type="scientific">Vagococcus elongatus</name>
    <dbReference type="NCBI Taxonomy" id="180344"/>
    <lineage>
        <taxon>Bacteria</taxon>
        <taxon>Bacillati</taxon>
        <taxon>Bacillota</taxon>
        <taxon>Bacilli</taxon>
        <taxon>Lactobacillales</taxon>
        <taxon>Enterococcaceae</taxon>
        <taxon>Vagococcus</taxon>
    </lineage>
</organism>
<accession>A0A430ARS5</accession>
<dbReference type="OrthoDB" id="2988652at2"/>
<feature type="transmembrane region" description="Helical" evidence="3">
    <location>
        <begin position="46"/>
        <end position="70"/>
    </location>
</feature>
<feature type="transmembrane region" description="Helical" evidence="3">
    <location>
        <begin position="12"/>
        <end position="34"/>
    </location>
</feature>
<keyword evidence="1 3" id="KW-0812">Transmembrane</keyword>